<accession>A0ACB5UNV2</accession>
<protein>
    <submittedName>
        <fullName evidence="1">Uridine kinase</fullName>
    </submittedName>
</protein>
<keyword evidence="1" id="KW-0808">Transferase</keyword>
<sequence>MSKKKQLVVGIAGGSGSGKSTICSYFENALDDLNVKSIHMDDYYKTNKPDVISPFTGVVYADFNHPDSFDFDRLLNQYSIIAEQDVDVIIIEGLMTLYEERIREILDLKIYIDCQADERIIRRISRNSSWGESFEEITSVYLDAVRYRHNEFVEPSRWYADFILNGSNTSQIGKDIIIKWIRDQINN</sequence>
<keyword evidence="1" id="KW-0418">Kinase</keyword>
<name>A0ACB5UNV2_9FIRM</name>
<evidence type="ECO:0000313" key="1">
    <source>
        <dbReference type="EMBL" id="GMQ63568.1"/>
    </source>
</evidence>
<keyword evidence="2" id="KW-1185">Reference proteome</keyword>
<dbReference type="Proteomes" id="UP001374599">
    <property type="component" value="Unassembled WGS sequence"/>
</dbReference>
<organism evidence="1 2">
    <name type="scientific">Vallitalea maricola</name>
    <dbReference type="NCBI Taxonomy" id="3074433"/>
    <lineage>
        <taxon>Bacteria</taxon>
        <taxon>Bacillati</taxon>
        <taxon>Bacillota</taxon>
        <taxon>Clostridia</taxon>
        <taxon>Lachnospirales</taxon>
        <taxon>Vallitaleaceae</taxon>
        <taxon>Vallitalea</taxon>
    </lineage>
</organism>
<reference evidence="1" key="1">
    <citation type="submission" date="2023-09" db="EMBL/GenBank/DDBJ databases">
        <title>Vallitalea sediminicola and Vallitalea maricola sp. nov., anaerobic bacteria isolated from marine sediment.</title>
        <authorList>
            <person name="Hirano S."/>
            <person name="Maeda A."/>
            <person name="Terahara T."/>
            <person name="Mori K."/>
            <person name="Hamada M."/>
            <person name="Matsumoto R."/>
            <person name="Kobayashi T."/>
        </authorList>
    </citation>
    <scope>NUCLEOTIDE SEQUENCE</scope>
    <source>
        <strain evidence="1">AN17-2</strain>
    </source>
</reference>
<comment type="caution">
    <text evidence="1">The sequence shown here is derived from an EMBL/GenBank/DDBJ whole genome shotgun (WGS) entry which is preliminary data.</text>
</comment>
<proteinExistence type="predicted"/>
<dbReference type="EMBL" id="BTPU01000046">
    <property type="protein sequence ID" value="GMQ63568.1"/>
    <property type="molecule type" value="Genomic_DNA"/>
</dbReference>
<evidence type="ECO:0000313" key="2">
    <source>
        <dbReference type="Proteomes" id="UP001374599"/>
    </source>
</evidence>
<gene>
    <name evidence="1" type="primary">udk_2</name>
    <name evidence="1" type="ORF">AN2V17_28020</name>
</gene>